<dbReference type="EMBL" id="KV440979">
    <property type="protein sequence ID" value="OAD74185.1"/>
    <property type="molecule type" value="Genomic_DNA"/>
</dbReference>
<reference evidence="6" key="1">
    <citation type="submission" date="2015-06" db="EMBL/GenBank/DDBJ databases">
        <title>Expansion of signal transduction pathways in fungi by whole-genome duplication.</title>
        <authorList>
            <consortium name="DOE Joint Genome Institute"/>
            <person name="Corrochano L.M."/>
            <person name="Kuo A."/>
            <person name="Marcet-Houben M."/>
            <person name="Polaino S."/>
            <person name="Salamov A."/>
            <person name="Villalobos J.M."/>
            <person name="Alvarez M.I."/>
            <person name="Avalos J."/>
            <person name="Benito E.P."/>
            <person name="Benoit I."/>
            <person name="Burger G."/>
            <person name="Camino L.P."/>
            <person name="Canovas D."/>
            <person name="Cerda-Olmedo E."/>
            <person name="Cheng J.-F."/>
            <person name="Dominguez A."/>
            <person name="Elias M."/>
            <person name="Eslava A.P."/>
            <person name="Glaser F."/>
            <person name="Grimwood J."/>
            <person name="Gutierrez G."/>
            <person name="Heitman J."/>
            <person name="Henrissat B."/>
            <person name="Iturriaga E.A."/>
            <person name="Lang B.F."/>
            <person name="Lavin J.L."/>
            <person name="Lee S."/>
            <person name="Li W."/>
            <person name="Lindquist E."/>
            <person name="Lopez-Garcia S."/>
            <person name="Luque E.M."/>
            <person name="Marcos A.T."/>
            <person name="Martin J."/>
            <person name="McCluskey K."/>
            <person name="Medina H.R."/>
            <person name="Miralles-Duran A."/>
            <person name="Miyazaki A."/>
            <person name="Munoz-Torres E."/>
            <person name="Oguiza J.A."/>
            <person name="Ohm R."/>
            <person name="Olmedo M."/>
            <person name="Orejas M."/>
            <person name="Ortiz-Castellanos L."/>
            <person name="Pisabarro A.G."/>
            <person name="Rodriguez-Romero J."/>
            <person name="Ruiz-Herrera J."/>
            <person name="Ruiz-Vazquez R."/>
            <person name="Sanz C."/>
            <person name="Schackwitz W."/>
            <person name="Schmutz J."/>
            <person name="Shahriari M."/>
            <person name="Shelest E."/>
            <person name="Silva-Franco F."/>
            <person name="Soanes D."/>
            <person name="Syed K."/>
            <person name="Tagua V.G."/>
            <person name="Talbot N.J."/>
            <person name="Thon M."/>
            <person name="De vries R.P."/>
            <person name="Wiebenga A."/>
            <person name="Yadav J.S."/>
            <person name="Braun E.L."/>
            <person name="Baker S."/>
            <person name="Garre V."/>
            <person name="Horwitz B."/>
            <person name="Torres-Martinez S."/>
            <person name="Idnurm A."/>
            <person name="Herrera-Estrella A."/>
            <person name="Gabaldon T."/>
            <person name="Grigoriev I.V."/>
        </authorList>
    </citation>
    <scope>NUCLEOTIDE SEQUENCE [LARGE SCALE GENOMIC DNA]</scope>
    <source>
        <strain evidence="6">NRRL 1555(-)</strain>
    </source>
</reference>
<feature type="region of interest" description="Disordered" evidence="3">
    <location>
        <begin position="162"/>
        <end position="182"/>
    </location>
</feature>
<dbReference type="Gene3D" id="3.40.50.1820">
    <property type="entry name" value="alpha/beta hydrolase"/>
    <property type="match status" value="1"/>
</dbReference>
<dbReference type="InterPro" id="IPR029058">
    <property type="entry name" value="AB_hydrolase_fold"/>
</dbReference>
<dbReference type="GeneID" id="29002100"/>
<dbReference type="VEuPathDB" id="FungiDB:PHYBLDRAFT_63863"/>
<dbReference type="PANTHER" id="PTHR48081">
    <property type="entry name" value="AB HYDROLASE SUPERFAMILY PROTEIN C4A8.06C"/>
    <property type="match status" value="1"/>
</dbReference>
<evidence type="ECO:0000256" key="3">
    <source>
        <dbReference type="SAM" id="MobiDB-lite"/>
    </source>
</evidence>
<dbReference type="OrthoDB" id="408631at2759"/>
<dbReference type="InterPro" id="IPR050300">
    <property type="entry name" value="GDXG_lipolytic_enzyme"/>
</dbReference>
<feature type="domain" description="Alpha/beta hydrolase fold-3" evidence="4">
    <location>
        <begin position="224"/>
        <end position="438"/>
    </location>
</feature>
<comment type="similarity">
    <text evidence="1">Belongs to the 'GDXG' lipolytic enzyme family.</text>
</comment>
<dbReference type="InterPro" id="IPR013094">
    <property type="entry name" value="AB_hydrolase_3"/>
</dbReference>
<dbReference type="AlphaFoldDB" id="A0A162XDQ6"/>
<evidence type="ECO:0000259" key="4">
    <source>
        <dbReference type="Pfam" id="PF07859"/>
    </source>
</evidence>
<evidence type="ECO:0000256" key="1">
    <source>
        <dbReference type="ARBA" id="ARBA00010515"/>
    </source>
</evidence>
<dbReference type="SUPFAM" id="SSF53474">
    <property type="entry name" value="alpha/beta-Hydrolases"/>
    <property type="match status" value="1"/>
</dbReference>
<proteinExistence type="inferred from homology"/>
<dbReference type="InParanoid" id="A0A162XDQ6"/>
<dbReference type="PROSITE" id="PS01173">
    <property type="entry name" value="LIPASE_GDXG_HIS"/>
    <property type="match status" value="1"/>
</dbReference>
<protein>
    <recommendedName>
        <fullName evidence="4">Alpha/beta hydrolase fold-3 domain-containing protein</fullName>
    </recommendedName>
</protein>
<accession>A0A162XDQ6</accession>
<sequence length="475" mass="53908">MTLIQLQECTSKICCQIPPPSGLSKPSNAKQEIKQDPGLVYQELYDSVLWLPINILNVTLDVWSHLSGKPKMPSWNLQTTARVGLIQALRDQSCQKSIGFWRMVLNHLPAFLCLIPSYRPTIQDGSFYCAKQNLPGILSEIDQEDEAGTRIMSAEWVSTENEDYDRKTKKKNKNKKKDEEEEDTLTKKTKRLFWSIVSFSLPSLSQRLDTRPTRTQARPDEKIILYIHGGGFYSMSAQTHRSVTCALSKVTKRRVFAVNYRLSPENRFPAALCDVVQSYLNLINGSSQGSFDPKNIFVAGDSTGAGLCLAMMLYLRDHGVPCPEGAILLSPCVDLTYRHSVWNETVVNNVFVPRSEIPGTLNPAIHYLGPDDLHRFGRHPYVSPLYADHFEHLPPLLIQSGAVESLQTEITELVYRLKTAKTTRIQHEVYEDMLHVFQSYSFQQSPSGMESIGWWVNTGIPLLDKWQSSRVTRRN</sequence>
<name>A0A162XDQ6_PHYB8</name>
<dbReference type="GO" id="GO:0016787">
    <property type="term" value="F:hydrolase activity"/>
    <property type="evidence" value="ECO:0007669"/>
    <property type="project" value="UniProtKB-KW"/>
</dbReference>
<dbReference type="RefSeq" id="XP_018292225.1">
    <property type="nucleotide sequence ID" value="XM_018441194.1"/>
</dbReference>
<keyword evidence="2" id="KW-0378">Hydrolase</keyword>
<keyword evidence="6" id="KW-1185">Reference proteome</keyword>
<evidence type="ECO:0000313" key="6">
    <source>
        <dbReference type="Proteomes" id="UP000077315"/>
    </source>
</evidence>
<evidence type="ECO:0000256" key="2">
    <source>
        <dbReference type="ARBA" id="ARBA00022801"/>
    </source>
</evidence>
<evidence type="ECO:0000313" key="5">
    <source>
        <dbReference type="EMBL" id="OAD74185.1"/>
    </source>
</evidence>
<dbReference type="PANTHER" id="PTHR48081:SF26">
    <property type="entry name" value="ALPHA_BETA HYDROLASE FOLD-3 DOMAIN-CONTAINING PROTEIN"/>
    <property type="match status" value="1"/>
</dbReference>
<dbReference type="STRING" id="763407.A0A162XDQ6"/>
<dbReference type="Proteomes" id="UP000077315">
    <property type="component" value="Unassembled WGS sequence"/>
</dbReference>
<dbReference type="Pfam" id="PF07859">
    <property type="entry name" value="Abhydrolase_3"/>
    <property type="match status" value="1"/>
</dbReference>
<dbReference type="InterPro" id="IPR002168">
    <property type="entry name" value="Lipase_GDXG_HIS_AS"/>
</dbReference>
<organism evidence="5 6">
    <name type="scientific">Phycomyces blakesleeanus (strain ATCC 8743b / DSM 1359 / FGSC 10004 / NBRC 33097 / NRRL 1555)</name>
    <dbReference type="NCBI Taxonomy" id="763407"/>
    <lineage>
        <taxon>Eukaryota</taxon>
        <taxon>Fungi</taxon>
        <taxon>Fungi incertae sedis</taxon>
        <taxon>Mucoromycota</taxon>
        <taxon>Mucoromycotina</taxon>
        <taxon>Mucoromycetes</taxon>
        <taxon>Mucorales</taxon>
        <taxon>Phycomycetaceae</taxon>
        <taxon>Phycomyces</taxon>
    </lineage>
</organism>
<gene>
    <name evidence="5" type="ORF">PHYBLDRAFT_63863</name>
</gene>